<keyword evidence="1" id="KW-0812">Transmembrane</keyword>
<keyword evidence="1" id="KW-1133">Transmembrane helix</keyword>
<dbReference type="HOGENOM" id="CLU_1997156_0_0_1"/>
<reference evidence="3" key="1">
    <citation type="journal article" date="2010" name="Genome Biol.">
        <title>Genome sequence of the necrotrophic plant pathogen Pythium ultimum reveals original pathogenicity mechanisms and effector repertoire.</title>
        <authorList>
            <person name="Levesque C.A."/>
            <person name="Brouwer H."/>
            <person name="Cano L."/>
            <person name="Hamilton J.P."/>
            <person name="Holt C."/>
            <person name="Huitema E."/>
            <person name="Raffaele S."/>
            <person name="Robideau G.P."/>
            <person name="Thines M."/>
            <person name="Win J."/>
            <person name="Zerillo M.M."/>
            <person name="Beakes G.W."/>
            <person name="Boore J.L."/>
            <person name="Busam D."/>
            <person name="Dumas B."/>
            <person name="Ferriera S."/>
            <person name="Fuerstenberg S.I."/>
            <person name="Gachon C.M."/>
            <person name="Gaulin E."/>
            <person name="Govers F."/>
            <person name="Grenville-Briggs L."/>
            <person name="Horner N."/>
            <person name="Hostetler J."/>
            <person name="Jiang R.H."/>
            <person name="Johnson J."/>
            <person name="Krajaejun T."/>
            <person name="Lin H."/>
            <person name="Meijer H.J."/>
            <person name="Moore B."/>
            <person name="Morris P."/>
            <person name="Phuntmart V."/>
            <person name="Puiu D."/>
            <person name="Shetty J."/>
            <person name="Stajich J.E."/>
            <person name="Tripathy S."/>
            <person name="Wawra S."/>
            <person name="van West P."/>
            <person name="Whitty B.R."/>
            <person name="Coutinho P.M."/>
            <person name="Henrissat B."/>
            <person name="Martin F."/>
            <person name="Thomas P.D."/>
            <person name="Tyler B.M."/>
            <person name="De Vries R.P."/>
            <person name="Kamoun S."/>
            <person name="Yandell M."/>
            <person name="Tisserat N."/>
            <person name="Buell C.R."/>
        </authorList>
    </citation>
    <scope>NUCLEOTIDE SEQUENCE</scope>
    <source>
        <strain evidence="3">DAOM:BR144</strain>
    </source>
</reference>
<evidence type="ECO:0000313" key="3">
    <source>
        <dbReference type="Proteomes" id="UP000019132"/>
    </source>
</evidence>
<dbReference type="STRING" id="431595.K3WAS1"/>
<evidence type="ECO:0000256" key="1">
    <source>
        <dbReference type="SAM" id="Phobius"/>
    </source>
</evidence>
<accession>K3WAS1</accession>
<dbReference type="Pfam" id="PF10294">
    <property type="entry name" value="Methyltransf_16"/>
    <property type="match status" value="1"/>
</dbReference>
<keyword evidence="1" id="KW-0472">Membrane</keyword>
<dbReference type="EnsemblProtists" id="PYU1_T002062">
    <property type="protein sequence ID" value="PYU1_T002062"/>
    <property type="gene ID" value="PYU1_G002060"/>
</dbReference>
<dbReference type="PANTHER" id="PTHR14614:SF165">
    <property type="entry name" value="FAM86 N-TERMINAL DOMAIN-CONTAINING PROTEIN"/>
    <property type="match status" value="1"/>
</dbReference>
<feature type="transmembrane region" description="Helical" evidence="1">
    <location>
        <begin position="20"/>
        <end position="36"/>
    </location>
</feature>
<reference evidence="2" key="3">
    <citation type="submission" date="2015-02" db="UniProtKB">
        <authorList>
            <consortium name="EnsemblProtists"/>
        </authorList>
    </citation>
    <scope>IDENTIFICATION</scope>
    <source>
        <strain evidence="2">DAOM BR144</strain>
    </source>
</reference>
<dbReference type="SUPFAM" id="SSF53335">
    <property type="entry name" value="S-adenosyl-L-methionine-dependent methyltransferases"/>
    <property type="match status" value="1"/>
</dbReference>
<sequence length="125" mass="13975">MVELIQDLHDIESHDDTTHYGLFIWPSAMVLAYFVARHRTRIATNKVVMEIGCGTGLPGILAAICGKPKAVYLTDRSDAIDIQRNVEVNIRINGIQDVASFLPLDWGQVTGNEHLLDLFRTISRT</sequence>
<reference evidence="3" key="2">
    <citation type="submission" date="2010-04" db="EMBL/GenBank/DDBJ databases">
        <authorList>
            <person name="Buell R."/>
            <person name="Hamilton J."/>
            <person name="Hostetler J."/>
        </authorList>
    </citation>
    <scope>NUCLEOTIDE SEQUENCE [LARGE SCALE GENOMIC DNA]</scope>
    <source>
        <strain evidence="3">DAOM:BR144</strain>
    </source>
</reference>
<name>K3WAS1_GLOUD</name>
<dbReference type="GO" id="GO:0005634">
    <property type="term" value="C:nucleus"/>
    <property type="evidence" value="ECO:0007669"/>
    <property type="project" value="TreeGrafter"/>
</dbReference>
<dbReference type="InterPro" id="IPR019410">
    <property type="entry name" value="Methyltransf_16"/>
</dbReference>
<evidence type="ECO:0008006" key="4">
    <source>
        <dbReference type="Google" id="ProtNLM"/>
    </source>
</evidence>
<dbReference type="InterPro" id="IPR029063">
    <property type="entry name" value="SAM-dependent_MTases_sf"/>
</dbReference>
<protein>
    <recommendedName>
        <fullName evidence="4">Methyltransferase small domain-containing protein</fullName>
    </recommendedName>
</protein>
<dbReference type="PANTHER" id="PTHR14614">
    <property type="entry name" value="HEPATOCELLULAR CARCINOMA-ASSOCIATED ANTIGEN"/>
    <property type="match status" value="1"/>
</dbReference>
<evidence type="ECO:0000313" key="2">
    <source>
        <dbReference type="EnsemblProtists" id="PYU1_T002062"/>
    </source>
</evidence>
<dbReference type="Proteomes" id="UP000019132">
    <property type="component" value="Unassembled WGS sequence"/>
</dbReference>
<dbReference type="Gene3D" id="3.40.50.150">
    <property type="entry name" value="Vaccinia Virus protein VP39"/>
    <property type="match status" value="1"/>
</dbReference>
<dbReference type="EMBL" id="GL376634">
    <property type="status" value="NOT_ANNOTATED_CDS"/>
    <property type="molecule type" value="Genomic_DNA"/>
</dbReference>
<dbReference type="AlphaFoldDB" id="K3WAS1"/>
<dbReference type="eggNOG" id="KOG2793">
    <property type="taxonomic scope" value="Eukaryota"/>
</dbReference>
<dbReference type="GO" id="GO:0005737">
    <property type="term" value="C:cytoplasm"/>
    <property type="evidence" value="ECO:0007669"/>
    <property type="project" value="TreeGrafter"/>
</dbReference>
<dbReference type="InParanoid" id="K3WAS1"/>
<dbReference type="VEuPathDB" id="FungiDB:PYU1_G002060"/>
<keyword evidence="3" id="KW-1185">Reference proteome</keyword>
<proteinExistence type="predicted"/>
<organism evidence="2 3">
    <name type="scientific">Globisporangium ultimum (strain ATCC 200006 / CBS 805.95 / DAOM BR144)</name>
    <name type="common">Pythium ultimum</name>
    <dbReference type="NCBI Taxonomy" id="431595"/>
    <lineage>
        <taxon>Eukaryota</taxon>
        <taxon>Sar</taxon>
        <taxon>Stramenopiles</taxon>
        <taxon>Oomycota</taxon>
        <taxon>Peronosporomycetes</taxon>
        <taxon>Pythiales</taxon>
        <taxon>Pythiaceae</taxon>
        <taxon>Globisporangium</taxon>
    </lineage>
</organism>